<evidence type="ECO:0000256" key="1">
    <source>
        <dbReference type="SAM" id="MobiDB-lite"/>
    </source>
</evidence>
<protein>
    <submittedName>
        <fullName evidence="2">YAP1-binding protein 1</fullName>
    </submittedName>
</protein>
<sequence length="682" mass="74132">MADGKNPLLEALPPATDYLTYLTIVEYNLSKENLSTLHEVLQDPILTANIGWDLIHLLIPLLPASEPCLQDIARLGNPREVVLKVTEALRLLAICGDYVAPAENDTATGAKERMDLSASSEAESHEGGPDNGEATEAATGLPLSIIRFQVLLSMLSTLHLRIKTRYPSRFLSMTLQAILVAYDEGSTHINELSATVVNFVKTLSGTKRPHLPPRRGSSFALKPLISQTAPDPEAQAEPPSADEAALTHRLLQSFLTHVFEEHMLLLSSPDDVPGMAWSARAQEKLHPERIIPGKTTYAERFANSPELQERISIIGQLAALGLDLEITSEELLTIILDTTAEPHGLPSEEDDPPASAQDIPLSKHGALFMFTAREVSEVLHGARPTAPPINIFPQHATVLQNYIDIADPATIGTQEEAIVDTIIALGLLALSKNNIGEPASDEEFTLYLQSTSLLSANSPSPTLRYHAHYLTASVLRSHPSDTVRLSFIRDTLEHCPYENLKACAVGWLKGEIIEANPPTPLSASKSAAGPSSDPHAPSSTDQKDADPSIFTTPFALSTVAPHLFPDLTHDLAAPSLAESYTNFKTSLSFYLATLNFYYLLLCAKHLHGPLDVPGMHQENDIGGSYLWPLRQAVGRFREGLMEGGELAEEEGEEGLEAGLAELRLLEDVLERVERGVEALNRG</sequence>
<gene>
    <name evidence="2" type="primary">YBP1</name>
    <name evidence="2" type="ORF">H2201_005711</name>
</gene>
<comment type="caution">
    <text evidence="2">The sequence shown here is derived from an EMBL/GenBank/DDBJ whole genome shotgun (WGS) entry which is preliminary data.</text>
</comment>
<dbReference type="Pfam" id="PF08568">
    <property type="entry name" value="Kinetochor_Ybp2"/>
    <property type="match status" value="1"/>
</dbReference>
<name>A0ABQ9NR57_9PEZI</name>
<dbReference type="PANTHER" id="PTHR28020">
    <property type="entry name" value="YAP1-BINDING PROTEIN 1-RELATED"/>
    <property type="match status" value="1"/>
</dbReference>
<organism evidence="2 3">
    <name type="scientific">Coniosporium apollinis</name>
    <dbReference type="NCBI Taxonomy" id="61459"/>
    <lineage>
        <taxon>Eukaryota</taxon>
        <taxon>Fungi</taxon>
        <taxon>Dikarya</taxon>
        <taxon>Ascomycota</taxon>
        <taxon>Pezizomycotina</taxon>
        <taxon>Dothideomycetes</taxon>
        <taxon>Dothideomycetes incertae sedis</taxon>
        <taxon>Coniosporium</taxon>
    </lineage>
</organism>
<dbReference type="Proteomes" id="UP001172684">
    <property type="component" value="Unassembled WGS sequence"/>
</dbReference>
<dbReference type="InterPro" id="IPR040347">
    <property type="entry name" value="YBP1/2"/>
</dbReference>
<proteinExistence type="predicted"/>
<dbReference type="PANTHER" id="PTHR28020:SF1">
    <property type="entry name" value="YAP1-BINDING PROTEIN 1-RELATED"/>
    <property type="match status" value="1"/>
</dbReference>
<accession>A0ABQ9NR57</accession>
<feature type="region of interest" description="Disordered" evidence="1">
    <location>
        <begin position="519"/>
        <end position="545"/>
    </location>
</feature>
<evidence type="ECO:0000313" key="2">
    <source>
        <dbReference type="EMBL" id="KAJ9663267.1"/>
    </source>
</evidence>
<dbReference type="EMBL" id="JAPDRL010000044">
    <property type="protein sequence ID" value="KAJ9663267.1"/>
    <property type="molecule type" value="Genomic_DNA"/>
</dbReference>
<dbReference type="InterPro" id="IPR013877">
    <property type="entry name" value="YAP-bd/ALF4/Glomulin"/>
</dbReference>
<keyword evidence="3" id="KW-1185">Reference proteome</keyword>
<feature type="region of interest" description="Disordered" evidence="1">
    <location>
        <begin position="112"/>
        <end position="136"/>
    </location>
</feature>
<reference evidence="2" key="1">
    <citation type="submission" date="2022-10" db="EMBL/GenBank/DDBJ databases">
        <title>Culturing micro-colonial fungi from biological soil crusts in the Mojave desert and describing Neophaeococcomyces mojavensis, and introducing the new genera and species Taxawa tesnikishii.</title>
        <authorList>
            <person name="Kurbessoian T."/>
            <person name="Stajich J.E."/>
        </authorList>
    </citation>
    <scope>NUCLEOTIDE SEQUENCE</scope>
    <source>
        <strain evidence="2">TK_1</strain>
    </source>
</reference>
<evidence type="ECO:0000313" key="3">
    <source>
        <dbReference type="Proteomes" id="UP001172684"/>
    </source>
</evidence>